<accession>A0AAN6F1N6</accession>
<sequence>MDICFRVQAQGHVREARHIRKPRGNCTLAGVRVRMRVRGQNAVLVFFLLVLIDIGMDSKQKGVIILESQPGELIIFTQLSVSGLLELSSTTHQERTTIVPTNAASVAMLPCS</sequence>
<gene>
    <name evidence="1" type="ORF">HRR80_001489</name>
</gene>
<evidence type="ECO:0000313" key="2">
    <source>
        <dbReference type="Proteomes" id="UP001161757"/>
    </source>
</evidence>
<dbReference type="Proteomes" id="UP001161757">
    <property type="component" value="Unassembled WGS sequence"/>
</dbReference>
<protein>
    <submittedName>
        <fullName evidence="1">Uncharacterized protein</fullName>
    </submittedName>
</protein>
<proteinExistence type="predicted"/>
<name>A0AAN6F1N6_EXODE</name>
<comment type="caution">
    <text evidence="1">The sequence shown here is derived from an EMBL/GenBank/DDBJ whole genome shotgun (WGS) entry which is preliminary data.</text>
</comment>
<reference evidence="1" key="1">
    <citation type="submission" date="2023-01" db="EMBL/GenBank/DDBJ databases">
        <title>Exophiala dermititidis isolated from Cystic Fibrosis Patient.</title>
        <authorList>
            <person name="Kurbessoian T."/>
            <person name="Crocker A."/>
            <person name="Murante D."/>
            <person name="Hogan D.A."/>
            <person name="Stajich J.E."/>
        </authorList>
    </citation>
    <scope>NUCLEOTIDE SEQUENCE</scope>
    <source>
        <strain evidence="1">Ex8</strain>
    </source>
</reference>
<dbReference type="AlphaFoldDB" id="A0AAN6F1N6"/>
<organism evidence="1 2">
    <name type="scientific">Exophiala dermatitidis</name>
    <name type="common">Black yeast-like fungus</name>
    <name type="synonym">Wangiella dermatitidis</name>
    <dbReference type="NCBI Taxonomy" id="5970"/>
    <lineage>
        <taxon>Eukaryota</taxon>
        <taxon>Fungi</taxon>
        <taxon>Dikarya</taxon>
        <taxon>Ascomycota</taxon>
        <taxon>Pezizomycotina</taxon>
        <taxon>Eurotiomycetes</taxon>
        <taxon>Chaetothyriomycetidae</taxon>
        <taxon>Chaetothyriales</taxon>
        <taxon>Herpotrichiellaceae</taxon>
        <taxon>Exophiala</taxon>
    </lineage>
</organism>
<dbReference type="EMBL" id="JAJGCB010000002">
    <property type="protein sequence ID" value="KAJ8994789.1"/>
    <property type="molecule type" value="Genomic_DNA"/>
</dbReference>
<evidence type="ECO:0000313" key="1">
    <source>
        <dbReference type="EMBL" id="KAJ8994789.1"/>
    </source>
</evidence>